<evidence type="ECO:0000313" key="1">
    <source>
        <dbReference type="EMBL" id="PFH45164.1"/>
    </source>
</evidence>
<sequence length="87" mass="9963">MSFMDRFKLLCIKVEASQEEAYFLLKRGLNDSVIQAAFGGFNVIPTTYMLLVKELKTLATNYEEVTLLAIRLLDQEPYGVVVDVLWK</sequence>
<reference evidence="1 2" key="1">
    <citation type="submission" date="2014-02" db="EMBL/GenBank/DDBJ databases">
        <title>Transposable element dynamics among asymbiotic and ectomycorrhizal Amanita fungi.</title>
        <authorList>
            <consortium name="DOE Joint Genome Institute"/>
            <person name="Hess J."/>
            <person name="Skrede I."/>
            <person name="Wolfe B."/>
            <person name="LaButti K."/>
            <person name="Ohm R.A."/>
            <person name="Grigoriev I.V."/>
            <person name="Pringle A."/>
        </authorList>
    </citation>
    <scope>NUCLEOTIDE SEQUENCE [LARGE SCALE GENOMIC DNA]</scope>
    <source>
        <strain evidence="1 2">SKay4041</strain>
    </source>
</reference>
<dbReference type="EMBL" id="KZ302521">
    <property type="protein sequence ID" value="PFH45164.1"/>
    <property type="molecule type" value="Genomic_DNA"/>
</dbReference>
<organism evidence="1 2">
    <name type="scientific">Amanita thiersii Skay4041</name>
    <dbReference type="NCBI Taxonomy" id="703135"/>
    <lineage>
        <taxon>Eukaryota</taxon>
        <taxon>Fungi</taxon>
        <taxon>Dikarya</taxon>
        <taxon>Basidiomycota</taxon>
        <taxon>Agaricomycotina</taxon>
        <taxon>Agaricomycetes</taxon>
        <taxon>Agaricomycetidae</taxon>
        <taxon>Agaricales</taxon>
        <taxon>Pluteineae</taxon>
        <taxon>Amanitaceae</taxon>
        <taxon>Amanita</taxon>
    </lineage>
</organism>
<name>A0A2A9N863_9AGAR</name>
<evidence type="ECO:0000313" key="2">
    <source>
        <dbReference type="Proteomes" id="UP000242287"/>
    </source>
</evidence>
<dbReference type="Proteomes" id="UP000242287">
    <property type="component" value="Unassembled WGS sequence"/>
</dbReference>
<proteinExistence type="predicted"/>
<gene>
    <name evidence="1" type="ORF">AMATHDRAFT_9859</name>
</gene>
<keyword evidence="2" id="KW-1185">Reference proteome</keyword>
<protein>
    <submittedName>
        <fullName evidence="1">Uncharacterized protein</fullName>
    </submittedName>
</protein>
<dbReference type="AlphaFoldDB" id="A0A2A9N863"/>
<accession>A0A2A9N863</accession>